<dbReference type="InterPro" id="IPR011009">
    <property type="entry name" value="Kinase-like_dom_sf"/>
</dbReference>
<dbReference type="Gene3D" id="1.10.510.10">
    <property type="entry name" value="Transferase(Phosphotransferase) domain 1"/>
    <property type="match status" value="1"/>
</dbReference>
<dbReference type="CDD" id="cd14014">
    <property type="entry name" value="STKc_PknB_like"/>
    <property type="match status" value="1"/>
</dbReference>
<dbReference type="GO" id="GO:0005524">
    <property type="term" value="F:ATP binding"/>
    <property type="evidence" value="ECO:0007669"/>
    <property type="project" value="UniProtKB-KW"/>
</dbReference>
<accession>A0A0K1EQD2</accession>
<keyword evidence="4" id="KW-0067">ATP-binding</keyword>
<dbReference type="KEGG" id="ccro:CMC5_073480"/>
<keyword evidence="8" id="KW-1185">Reference proteome</keyword>
<dbReference type="Pfam" id="PF00069">
    <property type="entry name" value="Pkinase"/>
    <property type="match status" value="1"/>
</dbReference>
<evidence type="ECO:0000256" key="3">
    <source>
        <dbReference type="ARBA" id="ARBA00022777"/>
    </source>
</evidence>
<dbReference type="InterPro" id="IPR000719">
    <property type="entry name" value="Prot_kinase_dom"/>
</dbReference>
<dbReference type="PANTHER" id="PTHR43289">
    <property type="entry name" value="MITOGEN-ACTIVATED PROTEIN KINASE KINASE KINASE 20-RELATED"/>
    <property type="match status" value="1"/>
</dbReference>
<keyword evidence="2" id="KW-0547">Nucleotide-binding</keyword>
<proteinExistence type="predicted"/>
<dbReference type="PROSITE" id="PS00108">
    <property type="entry name" value="PROTEIN_KINASE_ST"/>
    <property type="match status" value="1"/>
</dbReference>
<evidence type="ECO:0000256" key="2">
    <source>
        <dbReference type="ARBA" id="ARBA00022741"/>
    </source>
</evidence>
<organism evidence="7 8">
    <name type="scientific">Chondromyces crocatus</name>
    <dbReference type="NCBI Taxonomy" id="52"/>
    <lineage>
        <taxon>Bacteria</taxon>
        <taxon>Pseudomonadati</taxon>
        <taxon>Myxococcota</taxon>
        <taxon>Polyangia</taxon>
        <taxon>Polyangiales</taxon>
        <taxon>Polyangiaceae</taxon>
        <taxon>Chondromyces</taxon>
    </lineage>
</organism>
<evidence type="ECO:0000313" key="7">
    <source>
        <dbReference type="EMBL" id="AKT43120.1"/>
    </source>
</evidence>
<dbReference type="RefSeq" id="WP_050434643.1">
    <property type="nucleotide sequence ID" value="NZ_CP012159.1"/>
</dbReference>
<feature type="domain" description="Protein kinase" evidence="6">
    <location>
        <begin position="32"/>
        <end position="309"/>
    </location>
</feature>
<reference evidence="7 8" key="1">
    <citation type="submission" date="2015-07" db="EMBL/GenBank/DDBJ databases">
        <title>Genome analysis of myxobacterium Chondromyces crocatus Cm c5 reveals a high potential for natural compound synthesis and the genetic basis for the loss of fruiting body formation.</title>
        <authorList>
            <person name="Zaburannyi N."/>
            <person name="Bunk B."/>
            <person name="Maier J."/>
            <person name="Overmann J."/>
            <person name="Mueller R."/>
        </authorList>
    </citation>
    <scope>NUCLEOTIDE SEQUENCE [LARGE SCALE GENOMIC DNA]</scope>
    <source>
        <strain evidence="7 8">Cm c5</strain>
    </source>
</reference>
<sequence length="349" mass="37571">MTVDGQLAGGAVSDVARARAMAFLGRSILDRYKVEDLVAMGGLAAVLRARVIGNGEEVALKILHPDTEQLPELVDRFKREAIAGRHIYHPNVAAVHEVIQLEDGTWCMVMEYVRGVTLRSLIEHGPMQPLRAAKIARQIAVGLNAAHDMGIIHRDMKPLNVMVCAGPDGGDEVVKVIDFGLARVPVDELRVGVEANHELTQAGVVMGTMAYLAPEAALGMRSIDKRSDLYALGVVLYEMLSGLHPFDAATPSEMFAKHRKAPVPPIKERAQGVRVPQTLETLARKLLEKDPEERSPNARAVIAALDATIRELEEDATGGVLRGWRMVVAAGGVGVMLAAGIAAYLLAGR</sequence>
<keyword evidence="5" id="KW-0812">Transmembrane</keyword>
<dbReference type="Proteomes" id="UP000067626">
    <property type="component" value="Chromosome"/>
</dbReference>
<dbReference type="InterPro" id="IPR008271">
    <property type="entry name" value="Ser/Thr_kinase_AS"/>
</dbReference>
<dbReference type="GO" id="GO:0004674">
    <property type="term" value="F:protein serine/threonine kinase activity"/>
    <property type="evidence" value="ECO:0007669"/>
    <property type="project" value="UniProtKB-EC"/>
</dbReference>
<dbReference type="PROSITE" id="PS50011">
    <property type="entry name" value="PROTEIN_KINASE_DOM"/>
    <property type="match status" value="1"/>
</dbReference>
<keyword evidence="5" id="KW-0472">Membrane</keyword>
<name>A0A0K1EQD2_CHOCO</name>
<evidence type="ECO:0000259" key="6">
    <source>
        <dbReference type="PROSITE" id="PS50011"/>
    </source>
</evidence>
<dbReference type="EC" id="2.7.11.1" evidence="7"/>
<keyword evidence="1 7" id="KW-0808">Transferase</keyword>
<evidence type="ECO:0000313" key="8">
    <source>
        <dbReference type="Proteomes" id="UP000067626"/>
    </source>
</evidence>
<dbReference type="SUPFAM" id="SSF56112">
    <property type="entry name" value="Protein kinase-like (PK-like)"/>
    <property type="match status" value="1"/>
</dbReference>
<dbReference type="Gene3D" id="3.30.200.20">
    <property type="entry name" value="Phosphorylase Kinase, domain 1"/>
    <property type="match status" value="1"/>
</dbReference>
<dbReference type="SMART" id="SM00220">
    <property type="entry name" value="S_TKc"/>
    <property type="match status" value="1"/>
</dbReference>
<dbReference type="OrthoDB" id="9779541at2"/>
<dbReference type="EMBL" id="CP012159">
    <property type="protein sequence ID" value="AKT43120.1"/>
    <property type="molecule type" value="Genomic_DNA"/>
</dbReference>
<protein>
    <submittedName>
        <fullName evidence="7">Protein kinase</fullName>
        <ecNumber evidence="7">2.7.11.1</ecNumber>
    </submittedName>
</protein>
<dbReference type="STRING" id="52.CMC5_073480"/>
<evidence type="ECO:0000256" key="5">
    <source>
        <dbReference type="SAM" id="Phobius"/>
    </source>
</evidence>
<keyword evidence="3 7" id="KW-0418">Kinase</keyword>
<gene>
    <name evidence="7" type="ORF">CMC5_073480</name>
</gene>
<dbReference type="AlphaFoldDB" id="A0A0K1EQD2"/>
<evidence type="ECO:0000256" key="4">
    <source>
        <dbReference type="ARBA" id="ARBA00022840"/>
    </source>
</evidence>
<evidence type="ECO:0000256" key="1">
    <source>
        <dbReference type="ARBA" id="ARBA00022679"/>
    </source>
</evidence>
<keyword evidence="5" id="KW-1133">Transmembrane helix</keyword>
<dbReference type="PANTHER" id="PTHR43289:SF6">
    <property type="entry name" value="SERINE_THREONINE-PROTEIN KINASE NEKL-3"/>
    <property type="match status" value="1"/>
</dbReference>
<dbReference type="PATRIC" id="fig|52.7.peg.8075"/>
<feature type="transmembrane region" description="Helical" evidence="5">
    <location>
        <begin position="324"/>
        <end position="347"/>
    </location>
</feature>